<dbReference type="OrthoDB" id="4045at2"/>
<keyword evidence="2 8" id="KW-0813">Transport</keyword>
<evidence type="ECO:0000256" key="9">
    <source>
        <dbReference type="SAM" id="Phobius"/>
    </source>
</evidence>
<protein>
    <submittedName>
        <fullName evidence="11">Biopolymer transport protein ExbB</fullName>
    </submittedName>
</protein>
<evidence type="ECO:0000256" key="6">
    <source>
        <dbReference type="ARBA" id="ARBA00022989"/>
    </source>
</evidence>
<evidence type="ECO:0000256" key="4">
    <source>
        <dbReference type="ARBA" id="ARBA00022692"/>
    </source>
</evidence>
<evidence type="ECO:0000259" key="10">
    <source>
        <dbReference type="Pfam" id="PF01618"/>
    </source>
</evidence>
<keyword evidence="5 8" id="KW-0653">Protein transport</keyword>
<gene>
    <name evidence="11" type="ORF">SAMN05444515_106104</name>
</gene>
<keyword evidence="12" id="KW-1185">Reference proteome</keyword>
<evidence type="ECO:0000256" key="8">
    <source>
        <dbReference type="RuleBase" id="RU004057"/>
    </source>
</evidence>
<feature type="transmembrane region" description="Helical" evidence="9">
    <location>
        <begin position="169"/>
        <end position="193"/>
    </location>
</feature>
<dbReference type="PANTHER" id="PTHR30625:SF15">
    <property type="entry name" value="BIOPOLYMER TRANSPORT PROTEIN EXBB"/>
    <property type="match status" value="1"/>
</dbReference>
<evidence type="ECO:0000256" key="1">
    <source>
        <dbReference type="ARBA" id="ARBA00004651"/>
    </source>
</evidence>
<comment type="similarity">
    <text evidence="8">Belongs to the exbB/tolQ family.</text>
</comment>
<dbReference type="PANTHER" id="PTHR30625">
    <property type="entry name" value="PROTEIN TOLQ"/>
    <property type="match status" value="1"/>
</dbReference>
<evidence type="ECO:0000256" key="7">
    <source>
        <dbReference type="ARBA" id="ARBA00023136"/>
    </source>
</evidence>
<accession>A0A1H7KTH3</accession>
<dbReference type="STRING" id="1396821.SAMN05444515_106104"/>
<dbReference type="EMBL" id="FOAA01000006">
    <property type="protein sequence ID" value="SEK89844.1"/>
    <property type="molecule type" value="Genomic_DNA"/>
</dbReference>
<keyword evidence="3" id="KW-1003">Cell membrane</keyword>
<comment type="subcellular location">
    <subcellularLocation>
        <location evidence="1">Cell membrane</location>
        <topology evidence="1">Multi-pass membrane protein</topology>
    </subcellularLocation>
    <subcellularLocation>
        <location evidence="8">Membrane</location>
        <topology evidence="8">Multi-pass membrane protein</topology>
    </subcellularLocation>
</comment>
<dbReference type="Proteomes" id="UP000199256">
    <property type="component" value="Unassembled WGS sequence"/>
</dbReference>
<reference evidence="12" key="1">
    <citation type="submission" date="2016-10" db="EMBL/GenBank/DDBJ databases">
        <authorList>
            <person name="Varghese N."/>
            <person name="Submissions S."/>
        </authorList>
    </citation>
    <scope>NUCLEOTIDE SEQUENCE [LARGE SCALE GENOMIC DNA]</scope>
    <source>
        <strain evidence="12">DSM 241</strain>
    </source>
</reference>
<organism evidence="11 12">
    <name type="scientific">Ectothiorhodospira marina</name>
    <dbReference type="NCBI Taxonomy" id="1396821"/>
    <lineage>
        <taxon>Bacteria</taxon>
        <taxon>Pseudomonadati</taxon>
        <taxon>Pseudomonadota</taxon>
        <taxon>Gammaproteobacteria</taxon>
        <taxon>Chromatiales</taxon>
        <taxon>Ectothiorhodospiraceae</taxon>
        <taxon>Ectothiorhodospira</taxon>
    </lineage>
</organism>
<dbReference type="GO" id="GO:0005886">
    <property type="term" value="C:plasma membrane"/>
    <property type="evidence" value="ECO:0007669"/>
    <property type="project" value="UniProtKB-SubCell"/>
</dbReference>
<proteinExistence type="inferred from homology"/>
<dbReference type="GO" id="GO:0017038">
    <property type="term" value="P:protein import"/>
    <property type="evidence" value="ECO:0007669"/>
    <property type="project" value="TreeGrafter"/>
</dbReference>
<evidence type="ECO:0000256" key="5">
    <source>
        <dbReference type="ARBA" id="ARBA00022927"/>
    </source>
</evidence>
<evidence type="ECO:0000256" key="3">
    <source>
        <dbReference type="ARBA" id="ARBA00022475"/>
    </source>
</evidence>
<feature type="transmembrane region" description="Helical" evidence="9">
    <location>
        <begin position="25"/>
        <end position="45"/>
    </location>
</feature>
<keyword evidence="7 9" id="KW-0472">Membrane</keyword>
<dbReference type="Pfam" id="PF01618">
    <property type="entry name" value="MotA_ExbB"/>
    <property type="match status" value="1"/>
</dbReference>
<feature type="domain" description="MotA/TolQ/ExbB proton channel" evidence="10">
    <location>
        <begin position="81"/>
        <end position="205"/>
    </location>
</feature>
<evidence type="ECO:0000313" key="12">
    <source>
        <dbReference type="Proteomes" id="UP000199256"/>
    </source>
</evidence>
<sequence>MNSDDTTPGGILHALQTVTDVGGPVVVILLLMSVVALTVILVKLWQFNWWRLGDQRSLDEALAHWRQHQGDQALEVLARSRSPAARVMEVAIQGRRDPTLSEPLLREEVSRVASRWLETLRGHFRVLEVIGSLAPLLGLLGTVLGMIVAFQQLEAAGNRVDPSVLSGGIWVALMTTAVGLGVAIPVVAVLNGLERWLERFRHRLQDAVTQVFTVRQPESIAHGEEAHREKADTPVQQARIKLWKGRAASDAD</sequence>
<feature type="transmembrane region" description="Helical" evidence="9">
    <location>
        <begin position="126"/>
        <end position="149"/>
    </location>
</feature>
<keyword evidence="6 9" id="KW-1133">Transmembrane helix</keyword>
<evidence type="ECO:0000256" key="2">
    <source>
        <dbReference type="ARBA" id="ARBA00022448"/>
    </source>
</evidence>
<dbReference type="RefSeq" id="WP_090252783.1">
    <property type="nucleotide sequence ID" value="NZ_FOAA01000006.1"/>
</dbReference>
<dbReference type="AlphaFoldDB" id="A0A1H7KTH3"/>
<evidence type="ECO:0000313" key="11">
    <source>
        <dbReference type="EMBL" id="SEK89844.1"/>
    </source>
</evidence>
<dbReference type="InterPro" id="IPR050790">
    <property type="entry name" value="ExbB/TolQ_transport"/>
</dbReference>
<dbReference type="InterPro" id="IPR002898">
    <property type="entry name" value="MotA_ExbB_proton_chnl"/>
</dbReference>
<name>A0A1H7KTH3_9GAMM</name>
<keyword evidence="4 9" id="KW-0812">Transmembrane</keyword>